<dbReference type="Proteomes" id="UP000574390">
    <property type="component" value="Unassembled WGS sequence"/>
</dbReference>
<reference evidence="2 3" key="1">
    <citation type="submission" date="2020-04" db="EMBL/GenBank/DDBJ databases">
        <title>Perkinsus olseni comparative genomics.</title>
        <authorList>
            <person name="Bogema D.R."/>
        </authorList>
    </citation>
    <scope>NUCLEOTIDE SEQUENCE [LARGE SCALE GENOMIC DNA]</scope>
    <source>
        <strain evidence="2">ATCC PRA-205</strain>
    </source>
</reference>
<name>A0A7J6QM59_PEROL</name>
<evidence type="ECO:0000313" key="2">
    <source>
        <dbReference type="EMBL" id="KAF4709363.1"/>
    </source>
</evidence>
<feature type="non-terminal residue" evidence="2">
    <location>
        <position position="429"/>
    </location>
</feature>
<accession>A0A7J6QM59</accession>
<evidence type="ECO:0000256" key="1">
    <source>
        <dbReference type="SAM" id="MobiDB-lite"/>
    </source>
</evidence>
<organism evidence="2 3">
    <name type="scientific">Perkinsus olseni</name>
    <name type="common">Perkinsus atlanticus</name>
    <dbReference type="NCBI Taxonomy" id="32597"/>
    <lineage>
        <taxon>Eukaryota</taxon>
        <taxon>Sar</taxon>
        <taxon>Alveolata</taxon>
        <taxon>Perkinsozoa</taxon>
        <taxon>Perkinsea</taxon>
        <taxon>Perkinsida</taxon>
        <taxon>Perkinsidae</taxon>
        <taxon>Perkinsus</taxon>
    </lineage>
</organism>
<proteinExistence type="predicted"/>
<comment type="caution">
    <text evidence="2">The sequence shown here is derived from an EMBL/GenBank/DDBJ whole genome shotgun (WGS) entry which is preliminary data.</text>
</comment>
<protein>
    <submittedName>
        <fullName evidence="2">Uncharacterized protein</fullName>
    </submittedName>
</protein>
<gene>
    <name evidence="2" type="ORF">FOZ62_007476</name>
</gene>
<feature type="region of interest" description="Disordered" evidence="1">
    <location>
        <begin position="151"/>
        <end position="175"/>
    </location>
</feature>
<evidence type="ECO:0000313" key="3">
    <source>
        <dbReference type="Proteomes" id="UP000574390"/>
    </source>
</evidence>
<dbReference type="AlphaFoldDB" id="A0A7J6QM59"/>
<sequence>DDSSSYSSYSSRYSLSGASSSNIIIDRQQQQQEEENAAVSLRIDARHLSILRDLGPDRARTKDMIDKSRELSEEDACWIDITALKDRSYSIWSSHVITRDTIKLRRTQEDTPQYIEIQMEIDVPAGGDALTSPPTDGVWFIAQLLHTPPSAAAAAMEGGTHDGVDSSSSSADDDDDSVVVISSLQPLDSHGSEHDIIIPRTALKPIIQLSQHAASSSSHYAVYWMDIHDLSPSTITLHLHHHHAASRYQHDHLLQVCIMKADGDDDSYTINGTIHIHSDIYRAAAAAASSSCSTSVDDDNEEKPVLLLDITDHHPSILGYQCLSRTLVHSSTAGCMRIFAESREAVSTASTLYISCYRMPQDGGAILPGECIFRNVPLVNHHDYTLPPNGTYMLIIDTDSPQETIKSMKVYGVGIKSLSMHDHHSSTTL</sequence>
<feature type="non-terminal residue" evidence="2">
    <location>
        <position position="1"/>
    </location>
</feature>
<dbReference type="EMBL" id="JABANM010028654">
    <property type="protein sequence ID" value="KAF4709363.1"/>
    <property type="molecule type" value="Genomic_DNA"/>
</dbReference>